<evidence type="ECO:0000313" key="3">
    <source>
        <dbReference type="EMBL" id="KAF6040397.1"/>
    </source>
</evidence>
<evidence type="ECO:0000313" key="4">
    <source>
        <dbReference type="Proteomes" id="UP000593567"/>
    </source>
</evidence>
<reference evidence="3 4" key="2">
    <citation type="submission" date="2020-06" db="EMBL/GenBank/DDBJ databases">
        <title>Draft genome of Bugula neritina, a colonial animal packing powerful symbionts and potential medicines.</title>
        <authorList>
            <person name="Rayko M."/>
        </authorList>
    </citation>
    <scope>NUCLEOTIDE SEQUENCE [LARGE SCALE GENOMIC DNA]</scope>
    <source>
        <strain evidence="3">Kwan_BN1</strain>
    </source>
</reference>
<dbReference type="Proteomes" id="UP000593567">
    <property type="component" value="Unassembled WGS sequence"/>
</dbReference>
<gene>
    <name evidence="3" type="ORF">EB796_001303</name>
    <name evidence="2" type="ORF">EB796_012925</name>
</gene>
<name>A0A7J7KQF3_BUGNE</name>
<evidence type="ECO:0000313" key="2">
    <source>
        <dbReference type="EMBL" id="KAF6028766.1"/>
    </source>
</evidence>
<evidence type="ECO:0000256" key="1">
    <source>
        <dbReference type="SAM" id="MobiDB-lite"/>
    </source>
</evidence>
<accession>A0A7J7KQF3</accession>
<feature type="region of interest" description="Disordered" evidence="1">
    <location>
        <begin position="28"/>
        <end position="69"/>
    </location>
</feature>
<comment type="caution">
    <text evidence="3">The sequence shown here is derived from an EMBL/GenBank/DDBJ whole genome shotgun (WGS) entry which is preliminary data.</text>
</comment>
<dbReference type="EMBL" id="VXIV02000147">
    <property type="protein sequence ID" value="KAF6040397.1"/>
    <property type="molecule type" value="Genomic_DNA"/>
</dbReference>
<reference evidence="3 4" key="1">
    <citation type="submission" date="2019-09" db="EMBL/GenBank/DDBJ databases">
        <authorList>
            <person name="Raiko M."/>
            <person name="Komissarov A."/>
            <person name="Rhodes A."/>
            <person name="Kliver S."/>
            <person name="Lim-Fong G."/>
            <person name="Kwan J."/>
            <person name="O'Brien S.J."/>
            <person name="Lopez J.V."/>
        </authorList>
    </citation>
    <scope>NUCLEOTIDE SEQUENCE [LARGE SCALE GENOMIC DNA]</scope>
    <source>
        <strain evidence="3">Kwan_BN1</strain>
    </source>
</reference>
<organism evidence="3 4">
    <name type="scientific">Bugula neritina</name>
    <name type="common">Brown bryozoan</name>
    <name type="synonym">Sertularia neritina</name>
    <dbReference type="NCBI Taxonomy" id="10212"/>
    <lineage>
        <taxon>Eukaryota</taxon>
        <taxon>Metazoa</taxon>
        <taxon>Spiralia</taxon>
        <taxon>Lophotrochozoa</taxon>
        <taxon>Bryozoa</taxon>
        <taxon>Gymnolaemata</taxon>
        <taxon>Cheilostomatida</taxon>
        <taxon>Flustrina</taxon>
        <taxon>Buguloidea</taxon>
        <taxon>Bugulidae</taxon>
        <taxon>Bugula</taxon>
    </lineage>
</organism>
<dbReference type="EMBL" id="VXIV02001914">
    <property type="protein sequence ID" value="KAF6028766.1"/>
    <property type="molecule type" value="Genomic_DNA"/>
</dbReference>
<dbReference type="AlphaFoldDB" id="A0A7J7KQF3"/>
<protein>
    <submittedName>
        <fullName evidence="3">Uncharacterized protein</fullName>
    </submittedName>
</protein>
<keyword evidence="4" id="KW-1185">Reference proteome</keyword>
<sequence length="125" mass="13819">MAVKETLVLAVLTSGFQTVLKYARQKSSMVSDKPEAISTMEEPAPTEIEEGVEPAPRIATPPPEGPSRLATVGERLLRLQADFTQLAPDLLNTTTGLYQLKDSVGRIKRRLRAHQAKHRSQTQQQ</sequence>
<proteinExistence type="predicted"/>